<evidence type="ECO:0000313" key="2">
    <source>
        <dbReference type="WBParaSite" id="PS1159_v2.g12311.t1"/>
    </source>
</evidence>
<dbReference type="WBParaSite" id="PS1159_v2.g12311.t1">
    <property type="protein sequence ID" value="PS1159_v2.g12311.t1"/>
    <property type="gene ID" value="PS1159_v2.g12311"/>
</dbReference>
<sequence>MVIHSWILNGIILSFIFLLPTLNGRIDDASGKDIIVTGALNAGGFITTEKKAQLSGLRVETEAGEEGFIGYTERGVSIVHPDIEVRIVLFGWWLDEVQTFGFTLHDNCSLTPINVSQADFTIQTEKRVVIKYMFESTKDLFKICMKQKPRESKNGEMIEQPYLLVDDLRTSISTDIPPRKYYFHMGVQIAIITVLLVCSGLFSGLNLGLMALTPQELMLISNSGSPQERRYAQTILPIRKSGNMLLCSLLIGNVCVNSAISILFDDLTSGTVALVVSSAGIVVFGEIVPQSVCVKKGLAVGAKTAWVTRLIMILTYPLSWPISKILDCVLGDEVVSYDRKRLMELIKMSTRNEDGLAEELKIAVGAMEISDKTVSDVMTKMNDVFMLPSDTTLNTKTVAEILRMGYTRIPVFECDRNNIVSLLFVKDLALLDPDDNFTVKTVCGYHEHALRFVLEDTPLRVMLEEFKKGEYHLAMVQRIVEKPGHDPVYEVVGVVTLEDIVEEILQAEIVDETDAITDNVHRIKRRRLRDDYTHFLDAENSSFQISMQMQFVTIQWLTANLPAFTNKYINRNVIEKIIQKNVHKVEYTNLSTNDTKVILPRQKIYRKKELSDKFILILEGRMLVTIGQNEMNFEAGPWHAFGTEILDKIVAILESKPSAQTTGTSGLPPELEKKITFVPDYSVTIQDDCTYLEVTSNTYLLAYKTTLISRGNKVQPDDPQPSHYASSDNVAPPSYYSSERIKEEDSPANGTIIRVGKDKVNVHKRSSSDSQSHTIQPPTEENNIFNATFSQLYDSNSDPEAALLPKT</sequence>
<dbReference type="Proteomes" id="UP000887580">
    <property type="component" value="Unplaced"/>
</dbReference>
<accession>A0AC35EZN5</accession>
<protein>
    <submittedName>
        <fullName evidence="2">CNNM transmembrane domain-containing protein</fullName>
    </submittedName>
</protein>
<organism evidence="1 2">
    <name type="scientific">Panagrolaimus sp. PS1159</name>
    <dbReference type="NCBI Taxonomy" id="55785"/>
    <lineage>
        <taxon>Eukaryota</taxon>
        <taxon>Metazoa</taxon>
        <taxon>Ecdysozoa</taxon>
        <taxon>Nematoda</taxon>
        <taxon>Chromadorea</taxon>
        <taxon>Rhabditida</taxon>
        <taxon>Tylenchina</taxon>
        <taxon>Panagrolaimomorpha</taxon>
        <taxon>Panagrolaimoidea</taxon>
        <taxon>Panagrolaimidae</taxon>
        <taxon>Panagrolaimus</taxon>
    </lineage>
</organism>
<name>A0AC35EZN5_9BILA</name>
<evidence type="ECO:0000313" key="1">
    <source>
        <dbReference type="Proteomes" id="UP000887580"/>
    </source>
</evidence>
<reference evidence="2" key="1">
    <citation type="submission" date="2022-11" db="UniProtKB">
        <authorList>
            <consortium name="WormBaseParasite"/>
        </authorList>
    </citation>
    <scope>IDENTIFICATION</scope>
</reference>
<proteinExistence type="predicted"/>